<organism evidence="1 2">
    <name type="scientific">Plakobranchus ocellatus</name>
    <dbReference type="NCBI Taxonomy" id="259542"/>
    <lineage>
        <taxon>Eukaryota</taxon>
        <taxon>Metazoa</taxon>
        <taxon>Spiralia</taxon>
        <taxon>Lophotrochozoa</taxon>
        <taxon>Mollusca</taxon>
        <taxon>Gastropoda</taxon>
        <taxon>Heterobranchia</taxon>
        <taxon>Euthyneura</taxon>
        <taxon>Panpulmonata</taxon>
        <taxon>Sacoglossa</taxon>
        <taxon>Placobranchoidea</taxon>
        <taxon>Plakobranchidae</taxon>
        <taxon>Plakobranchus</taxon>
    </lineage>
</organism>
<evidence type="ECO:0000313" key="1">
    <source>
        <dbReference type="EMBL" id="GFN85816.1"/>
    </source>
</evidence>
<gene>
    <name evidence="1" type="ORF">PoB_001232200</name>
</gene>
<name>A0AAV3YSB3_9GAST</name>
<accession>A0AAV3YSB3</accession>
<dbReference type="AlphaFoldDB" id="A0AAV3YSB3"/>
<dbReference type="EMBL" id="BLXT01001469">
    <property type="protein sequence ID" value="GFN85816.1"/>
    <property type="molecule type" value="Genomic_DNA"/>
</dbReference>
<evidence type="ECO:0000313" key="2">
    <source>
        <dbReference type="Proteomes" id="UP000735302"/>
    </source>
</evidence>
<sequence>MAGDRPGWCPNKPVNEIFWRRERVAMTTAAKIIRKFLRRAMQLTGDQAPAFTSEIRVATNSPKSKAKSPNCVVILFFNGNSYLVL</sequence>
<keyword evidence="2" id="KW-1185">Reference proteome</keyword>
<comment type="caution">
    <text evidence="1">The sequence shown here is derived from an EMBL/GenBank/DDBJ whole genome shotgun (WGS) entry which is preliminary data.</text>
</comment>
<reference evidence="1 2" key="1">
    <citation type="journal article" date="2021" name="Elife">
        <title>Chloroplast acquisition without the gene transfer in kleptoplastic sea slugs, Plakobranchus ocellatus.</title>
        <authorList>
            <person name="Maeda T."/>
            <person name="Takahashi S."/>
            <person name="Yoshida T."/>
            <person name="Shimamura S."/>
            <person name="Takaki Y."/>
            <person name="Nagai Y."/>
            <person name="Toyoda A."/>
            <person name="Suzuki Y."/>
            <person name="Arimoto A."/>
            <person name="Ishii H."/>
            <person name="Satoh N."/>
            <person name="Nishiyama T."/>
            <person name="Hasebe M."/>
            <person name="Maruyama T."/>
            <person name="Minagawa J."/>
            <person name="Obokata J."/>
            <person name="Shigenobu S."/>
        </authorList>
    </citation>
    <scope>NUCLEOTIDE SEQUENCE [LARGE SCALE GENOMIC DNA]</scope>
</reference>
<protein>
    <submittedName>
        <fullName evidence="1">Uncharacterized protein</fullName>
    </submittedName>
</protein>
<proteinExistence type="predicted"/>
<dbReference type="Proteomes" id="UP000735302">
    <property type="component" value="Unassembled WGS sequence"/>
</dbReference>